<evidence type="ECO:0000313" key="1">
    <source>
        <dbReference type="EMBL" id="KAG5630873.1"/>
    </source>
</evidence>
<keyword evidence="2" id="KW-1185">Reference proteome</keyword>
<reference evidence="1 2" key="1">
    <citation type="submission" date="2020-09" db="EMBL/GenBank/DDBJ databases">
        <title>De no assembly of potato wild relative species, Solanum commersonii.</title>
        <authorList>
            <person name="Cho K."/>
        </authorList>
    </citation>
    <scope>NUCLEOTIDE SEQUENCE [LARGE SCALE GENOMIC DNA]</scope>
    <source>
        <strain evidence="1">LZ3.2</strain>
        <tissue evidence="1">Leaf</tissue>
    </source>
</reference>
<accession>A0A9J6B2D0</accession>
<protein>
    <submittedName>
        <fullName evidence="1">Uncharacterized protein</fullName>
    </submittedName>
</protein>
<dbReference type="EMBL" id="JACXVP010000001">
    <property type="protein sequence ID" value="KAG5630873.1"/>
    <property type="molecule type" value="Genomic_DNA"/>
</dbReference>
<organism evidence="1 2">
    <name type="scientific">Solanum commersonii</name>
    <name type="common">Commerson's wild potato</name>
    <name type="synonym">Commerson's nightshade</name>
    <dbReference type="NCBI Taxonomy" id="4109"/>
    <lineage>
        <taxon>Eukaryota</taxon>
        <taxon>Viridiplantae</taxon>
        <taxon>Streptophyta</taxon>
        <taxon>Embryophyta</taxon>
        <taxon>Tracheophyta</taxon>
        <taxon>Spermatophyta</taxon>
        <taxon>Magnoliopsida</taxon>
        <taxon>eudicotyledons</taxon>
        <taxon>Gunneridae</taxon>
        <taxon>Pentapetalae</taxon>
        <taxon>asterids</taxon>
        <taxon>lamiids</taxon>
        <taxon>Solanales</taxon>
        <taxon>Solanaceae</taxon>
        <taxon>Solanoideae</taxon>
        <taxon>Solaneae</taxon>
        <taxon>Solanum</taxon>
    </lineage>
</organism>
<gene>
    <name evidence="1" type="ORF">H5410_002590</name>
</gene>
<dbReference type="Proteomes" id="UP000824120">
    <property type="component" value="Chromosome 1"/>
</dbReference>
<name>A0A9J6B2D0_SOLCO</name>
<evidence type="ECO:0000313" key="2">
    <source>
        <dbReference type="Proteomes" id="UP000824120"/>
    </source>
</evidence>
<sequence length="73" mass="8446">MARALQSRIKGGPEEVAIRLTTLQRRSKYAECLRKMVLVALLCTKSERKQRESFKILSDPRHVIIKQIIRSVP</sequence>
<dbReference type="AlphaFoldDB" id="A0A9J6B2D0"/>
<comment type="caution">
    <text evidence="1">The sequence shown here is derived from an EMBL/GenBank/DDBJ whole genome shotgun (WGS) entry which is preliminary data.</text>
</comment>
<proteinExistence type="predicted"/>